<evidence type="ECO:0000313" key="4">
    <source>
        <dbReference type="Proteomes" id="UP000320176"/>
    </source>
</evidence>
<keyword evidence="2" id="KW-0472">Membrane</keyword>
<keyword evidence="4" id="KW-1185">Reference proteome</keyword>
<organism evidence="3 4">
    <name type="scientific">Stieleria varia</name>
    <dbReference type="NCBI Taxonomy" id="2528005"/>
    <lineage>
        <taxon>Bacteria</taxon>
        <taxon>Pseudomonadati</taxon>
        <taxon>Planctomycetota</taxon>
        <taxon>Planctomycetia</taxon>
        <taxon>Pirellulales</taxon>
        <taxon>Pirellulaceae</taxon>
        <taxon>Stieleria</taxon>
    </lineage>
</organism>
<dbReference type="AlphaFoldDB" id="A0A5C5ZK62"/>
<name>A0A5C5ZK62_9BACT</name>
<keyword evidence="2" id="KW-0812">Transmembrane</keyword>
<feature type="transmembrane region" description="Helical" evidence="2">
    <location>
        <begin position="166"/>
        <end position="190"/>
    </location>
</feature>
<evidence type="ECO:0000256" key="2">
    <source>
        <dbReference type="SAM" id="Phobius"/>
    </source>
</evidence>
<feature type="region of interest" description="Disordered" evidence="1">
    <location>
        <begin position="138"/>
        <end position="159"/>
    </location>
</feature>
<reference evidence="3 4" key="1">
    <citation type="submission" date="2019-02" db="EMBL/GenBank/DDBJ databases">
        <title>Deep-cultivation of Planctomycetes and their phenomic and genomic characterization uncovers novel biology.</title>
        <authorList>
            <person name="Wiegand S."/>
            <person name="Jogler M."/>
            <person name="Boedeker C."/>
            <person name="Pinto D."/>
            <person name="Vollmers J."/>
            <person name="Rivas-Marin E."/>
            <person name="Kohn T."/>
            <person name="Peeters S.H."/>
            <person name="Heuer A."/>
            <person name="Rast P."/>
            <person name="Oberbeckmann S."/>
            <person name="Bunk B."/>
            <person name="Jeske O."/>
            <person name="Meyerdierks A."/>
            <person name="Storesund J.E."/>
            <person name="Kallscheuer N."/>
            <person name="Luecker S."/>
            <person name="Lage O.M."/>
            <person name="Pohl T."/>
            <person name="Merkel B.J."/>
            <person name="Hornburger P."/>
            <person name="Mueller R.-W."/>
            <person name="Bruemmer F."/>
            <person name="Labrenz M."/>
            <person name="Spormann A.M."/>
            <person name="Op Den Camp H."/>
            <person name="Overmann J."/>
            <person name="Amann R."/>
            <person name="Jetten M.S.M."/>
            <person name="Mascher T."/>
            <person name="Medema M.H."/>
            <person name="Devos D.P."/>
            <person name="Kaster A.-K."/>
            <person name="Ovreas L."/>
            <person name="Rohde M."/>
            <person name="Galperin M.Y."/>
            <person name="Jogler C."/>
        </authorList>
    </citation>
    <scope>NUCLEOTIDE SEQUENCE [LARGE SCALE GENOMIC DNA]</scope>
    <source>
        <strain evidence="3 4">Pla52n</strain>
    </source>
</reference>
<accession>A0A5C5ZK62</accession>
<sequence>MKITVSCPNGHKISATARSEKRRVKCPKCGAPFEIPSATVPESLSTEPLSTEPVPPEPMPSEPVPPESAPLEVASLASSSEWASVPGHDLSDDNLFGKSFEPLFDSNANSPAAFPDPLAATFPEVSASAFPMAPAATFPVPQVQPEPAQPSPGKEDAQQKQRLAPLWLIGSLLGSSLSLIAGLTALLFVLTHPQLGRPQINPILRWNFGVGDHFEVFTKNSDITRNVTLDVSTKSNVSIWERWQVTDVDPAGNATIESAITRMVIEVESPGNVFIFDTNEEDVTSKHETLGANIRPAIGQAVPRTVSPQGEVSNVQPPERLRSLNLIGNLTLEKHATSFMMKTPQGSVSPGDQWQSEEPKEFSGVHITRLNEYTYKGAQQQADKILHAVTSSQKTRIDQVPEGSSLKIVGEDSTGEYLYDLQAGHLVRFTSTASATQVVGENPPTEVNMQTQILMTVEKR</sequence>
<proteinExistence type="predicted"/>
<evidence type="ECO:0000313" key="3">
    <source>
        <dbReference type="EMBL" id="TWT87799.1"/>
    </source>
</evidence>
<protein>
    <submittedName>
        <fullName evidence="3">Uncharacterized protein</fullName>
    </submittedName>
</protein>
<comment type="caution">
    <text evidence="3">The sequence shown here is derived from an EMBL/GenBank/DDBJ whole genome shotgun (WGS) entry which is preliminary data.</text>
</comment>
<feature type="compositionally biased region" description="Pro residues" evidence="1">
    <location>
        <begin position="53"/>
        <end position="68"/>
    </location>
</feature>
<dbReference type="EMBL" id="SJPN01000032">
    <property type="protein sequence ID" value="TWT87799.1"/>
    <property type="molecule type" value="Genomic_DNA"/>
</dbReference>
<gene>
    <name evidence="3" type="ORF">Pla52n_69930</name>
</gene>
<dbReference type="Proteomes" id="UP000320176">
    <property type="component" value="Unassembled WGS sequence"/>
</dbReference>
<evidence type="ECO:0000256" key="1">
    <source>
        <dbReference type="SAM" id="MobiDB-lite"/>
    </source>
</evidence>
<feature type="region of interest" description="Disordered" evidence="1">
    <location>
        <begin position="31"/>
        <end position="75"/>
    </location>
</feature>
<keyword evidence="2" id="KW-1133">Transmembrane helix</keyword>